<dbReference type="Pfam" id="PF14378">
    <property type="entry name" value="PAP2_3"/>
    <property type="match status" value="1"/>
</dbReference>
<dbReference type="PANTHER" id="PTHR31310">
    <property type="match status" value="1"/>
</dbReference>
<feature type="domain" description="Inositolphosphotransferase Aur1/Ipt1" evidence="7">
    <location>
        <begin position="69"/>
        <end position="267"/>
    </location>
</feature>
<evidence type="ECO:0000313" key="10">
    <source>
        <dbReference type="EMBL" id="CAB4945325.1"/>
    </source>
</evidence>
<dbReference type="AlphaFoldDB" id="A0A6J7JPL3"/>
<accession>A0A6J7JPL3</accession>
<organism evidence="10">
    <name type="scientific">freshwater metagenome</name>
    <dbReference type="NCBI Taxonomy" id="449393"/>
    <lineage>
        <taxon>unclassified sequences</taxon>
        <taxon>metagenomes</taxon>
        <taxon>ecological metagenomes</taxon>
    </lineage>
</organism>
<name>A0A6J7JPL3_9ZZZZ</name>
<evidence type="ECO:0000256" key="1">
    <source>
        <dbReference type="ARBA" id="ARBA00004141"/>
    </source>
</evidence>
<keyword evidence="3 6" id="KW-1133">Transmembrane helix</keyword>
<dbReference type="CDD" id="cd03386">
    <property type="entry name" value="PAP2_Aur1_like"/>
    <property type="match status" value="1"/>
</dbReference>
<keyword evidence="4 6" id="KW-0472">Membrane</keyword>
<dbReference type="InterPro" id="IPR026841">
    <property type="entry name" value="Aur1/Ipt1"/>
</dbReference>
<evidence type="ECO:0000256" key="5">
    <source>
        <dbReference type="SAM" id="MobiDB-lite"/>
    </source>
</evidence>
<evidence type="ECO:0000313" key="8">
    <source>
        <dbReference type="EMBL" id="CAB4364704.1"/>
    </source>
</evidence>
<gene>
    <name evidence="9" type="ORF">UFOPK2656_02594</name>
    <name evidence="10" type="ORF">UFOPK3651_02475</name>
    <name evidence="11" type="ORF">UFOPK3931_01638</name>
    <name evidence="8" type="ORF">UFOPK4189_02463</name>
</gene>
<dbReference type="EMBL" id="CAESGF010000017">
    <property type="protein sequence ID" value="CAB4364704.1"/>
    <property type="molecule type" value="Genomic_DNA"/>
</dbReference>
<comment type="subcellular location">
    <subcellularLocation>
        <location evidence="1">Membrane</location>
        <topology evidence="1">Multi-pass membrane protein</topology>
    </subcellularLocation>
</comment>
<evidence type="ECO:0000256" key="6">
    <source>
        <dbReference type="SAM" id="Phobius"/>
    </source>
</evidence>
<reference evidence="10" key="1">
    <citation type="submission" date="2020-05" db="EMBL/GenBank/DDBJ databases">
        <authorList>
            <person name="Chiriac C."/>
            <person name="Salcher M."/>
            <person name="Ghai R."/>
            <person name="Kavagutti S V."/>
        </authorList>
    </citation>
    <scope>NUCLEOTIDE SEQUENCE</scope>
</reference>
<evidence type="ECO:0000256" key="2">
    <source>
        <dbReference type="ARBA" id="ARBA00022692"/>
    </source>
</evidence>
<evidence type="ECO:0000256" key="4">
    <source>
        <dbReference type="ARBA" id="ARBA00023136"/>
    </source>
</evidence>
<dbReference type="GO" id="GO:0016020">
    <property type="term" value="C:membrane"/>
    <property type="evidence" value="ECO:0007669"/>
    <property type="project" value="UniProtKB-SubCell"/>
</dbReference>
<evidence type="ECO:0000313" key="9">
    <source>
        <dbReference type="EMBL" id="CAB4736671.1"/>
    </source>
</evidence>
<evidence type="ECO:0000313" key="11">
    <source>
        <dbReference type="EMBL" id="CAB4993615.1"/>
    </source>
</evidence>
<dbReference type="PANTHER" id="PTHR31310:SF7">
    <property type="entry name" value="PA-PHOSPHATASE RELATED-FAMILY PROTEIN DDB_G0268928"/>
    <property type="match status" value="1"/>
</dbReference>
<dbReference type="EMBL" id="CAFBMT010000016">
    <property type="protein sequence ID" value="CAB4945325.1"/>
    <property type="molecule type" value="Genomic_DNA"/>
</dbReference>
<dbReference type="InterPro" id="IPR052185">
    <property type="entry name" value="IPC_Synthase-Related"/>
</dbReference>
<dbReference type="EMBL" id="CAEZYF010000020">
    <property type="protein sequence ID" value="CAB4736671.1"/>
    <property type="molecule type" value="Genomic_DNA"/>
</dbReference>
<protein>
    <submittedName>
        <fullName evidence="10">Unannotated protein</fullName>
    </submittedName>
</protein>
<evidence type="ECO:0000256" key="3">
    <source>
        <dbReference type="ARBA" id="ARBA00022989"/>
    </source>
</evidence>
<feature type="transmembrane region" description="Helical" evidence="6">
    <location>
        <begin position="231"/>
        <end position="249"/>
    </location>
</feature>
<feature type="transmembrane region" description="Helical" evidence="6">
    <location>
        <begin position="101"/>
        <end position="120"/>
    </location>
</feature>
<dbReference type="EMBL" id="CAFBOL010000041">
    <property type="protein sequence ID" value="CAB4993615.1"/>
    <property type="molecule type" value="Genomic_DNA"/>
</dbReference>
<feature type="transmembrane region" description="Helical" evidence="6">
    <location>
        <begin position="132"/>
        <end position="150"/>
    </location>
</feature>
<feature type="transmembrane region" description="Helical" evidence="6">
    <location>
        <begin position="202"/>
        <end position="224"/>
    </location>
</feature>
<feature type="region of interest" description="Disordered" evidence="5">
    <location>
        <begin position="1"/>
        <end position="26"/>
    </location>
</feature>
<evidence type="ECO:0000259" key="7">
    <source>
        <dbReference type="Pfam" id="PF14378"/>
    </source>
</evidence>
<keyword evidence="2 6" id="KW-0812">Transmembrane</keyword>
<proteinExistence type="predicted"/>
<feature type="transmembrane region" description="Helical" evidence="6">
    <location>
        <begin position="255"/>
        <end position="272"/>
    </location>
</feature>
<sequence>MSSTADTEAGLRSADEPSPTAADRLERPSRHGWLREVALVGGFYYLYQTIRGLADHGNSKSRAYRNAGWLVGWEKDLFIFREQAIQHAFLGGEWFIRLMNIYYGTLHFVVTVGLLIWLYIKRHDAYRAMRNLLGLTTALAIVGYWSFPLAPPRLYLECGGDIPVMGHEGGLVRPTCFVDTLEKVGGLWSYKSAVAKAVANQYAAMPSLHFGWALWCGIVLWKFAARRTMRWFGIIYPAITLFAVVVTANHYFLDAAGGVVILVSALLLLRLVDRGRSRSAVGDTDDVGAPLTA</sequence>